<dbReference type="RefSeq" id="WP_036821645.1">
    <property type="nucleotide sequence ID" value="NZ_AVBF01000044.1"/>
</dbReference>
<feature type="region of interest" description="Disordered" evidence="4">
    <location>
        <begin position="543"/>
        <end position="569"/>
    </location>
</feature>
<keyword evidence="2 6" id="KW-0067">ATP-binding</keyword>
<dbReference type="PROSITE" id="PS00211">
    <property type="entry name" value="ABC_TRANSPORTER_1"/>
    <property type="match status" value="2"/>
</dbReference>
<feature type="coiled-coil region" evidence="3">
    <location>
        <begin position="257"/>
        <end position="305"/>
    </location>
</feature>
<feature type="domain" description="ABC transporter" evidence="5">
    <location>
        <begin position="330"/>
        <end position="543"/>
    </location>
</feature>
<dbReference type="InterPro" id="IPR017871">
    <property type="entry name" value="ABC_transporter-like_CS"/>
</dbReference>
<protein>
    <submittedName>
        <fullName evidence="6">ABC transporter ATP-binding protein</fullName>
    </submittedName>
</protein>
<dbReference type="GO" id="GO:0016887">
    <property type="term" value="F:ATP hydrolysis activity"/>
    <property type="evidence" value="ECO:0007669"/>
    <property type="project" value="InterPro"/>
</dbReference>
<keyword evidence="1" id="KW-0547">Nucleotide-binding</keyword>
<evidence type="ECO:0000313" key="6">
    <source>
        <dbReference type="EMBL" id="KGP71901.1"/>
    </source>
</evidence>
<feature type="compositionally biased region" description="Basic and acidic residues" evidence="4">
    <location>
        <begin position="550"/>
        <end position="569"/>
    </location>
</feature>
<dbReference type="InterPro" id="IPR027417">
    <property type="entry name" value="P-loop_NTPase"/>
</dbReference>
<dbReference type="SUPFAM" id="SSF52540">
    <property type="entry name" value="P-loop containing nucleoside triphosphate hydrolases"/>
    <property type="match status" value="2"/>
</dbReference>
<dbReference type="InterPro" id="IPR032781">
    <property type="entry name" value="ABC_tran_Xtn"/>
</dbReference>
<dbReference type="STRING" id="1385514.N782_15910"/>
<dbReference type="GO" id="GO:0005524">
    <property type="term" value="F:ATP binding"/>
    <property type="evidence" value="ECO:0007669"/>
    <property type="project" value="UniProtKB-KW"/>
</dbReference>
<dbReference type="PROSITE" id="PS50893">
    <property type="entry name" value="ABC_TRANSPORTER_2"/>
    <property type="match status" value="2"/>
</dbReference>
<name>A0A0A2TCV6_9BACI</name>
<evidence type="ECO:0000256" key="3">
    <source>
        <dbReference type="SAM" id="Coils"/>
    </source>
</evidence>
<dbReference type="InterPro" id="IPR051309">
    <property type="entry name" value="ABCF_ATPase"/>
</dbReference>
<accession>A0A0A2TCV6</accession>
<dbReference type="Proteomes" id="UP000030147">
    <property type="component" value="Unassembled WGS sequence"/>
</dbReference>
<dbReference type="PANTHER" id="PTHR42855:SF2">
    <property type="entry name" value="DRUG RESISTANCE ABC TRANSPORTER,ATP-BINDING PROTEIN"/>
    <property type="match status" value="1"/>
</dbReference>
<feature type="domain" description="ABC transporter" evidence="5">
    <location>
        <begin position="3"/>
        <end position="254"/>
    </location>
</feature>
<dbReference type="OrthoDB" id="9801441at2"/>
<comment type="caution">
    <text evidence="6">The sequence shown here is derived from an EMBL/GenBank/DDBJ whole genome shotgun (WGS) entry which is preliminary data.</text>
</comment>
<dbReference type="PANTHER" id="PTHR42855">
    <property type="entry name" value="ABC TRANSPORTER ATP-BINDING SUBUNIT"/>
    <property type="match status" value="1"/>
</dbReference>
<dbReference type="FunFam" id="3.40.50.300:FF:000011">
    <property type="entry name" value="Putative ABC transporter ATP-binding component"/>
    <property type="match status" value="1"/>
</dbReference>
<dbReference type="Pfam" id="PF00005">
    <property type="entry name" value="ABC_tran"/>
    <property type="match status" value="2"/>
</dbReference>
<dbReference type="SMART" id="SM00382">
    <property type="entry name" value="AAA"/>
    <property type="match status" value="2"/>
</dbReference>
<evidence type="ECO:0000259" key="5">
    <source>
        <dbReference type="PROSITE" id="PS50893"/>
    </source>
</evidence>
<sequence length="620" mass="71855">MLITLKDIKTVLAGNVLFENLNFDIQAGDKIGLVGRNGTGKTTIFKLITQMEAMDDGQLYVKKNTKIGYLAQIPQIEEKTVYAYLRNSFAELMDIQQSMSQLEVKMQDPEYMEKAIEEYGKLQEEFMRLGGYEIESQIEKVAHGLHIDTLLHHSFDQLSGGEKTKVGLARILLESPDVLLLDEPTNHLDIEAIEWLEEHLKQYEGAVCIISHDRHFLDRVVTKIADLEQGEIELYQGNYSSYVQQKEEKLLAEFKAYQEQQKRIKKMKEAIKRLRQWANEANPPSEKLFRKAKSMEKALEKMETVEKPLLDPKRMDLSLASEERSGTDVIVAENVTKYYDDKPVLQGLDLHLRYKERLAVIGRNGAGKTTLLNILLDKEQPTDGFVKIGSSIHLGYLPQEPLFDVDPSLRMIDYFREEVRVTEGQARQILAKFMFFGYAVFRKIHQLSGGEQMRVKLAIFMHQNVNLLILDEPTNHLDIDSQEVLEDAINQFSGTVICVSHDRYFLNKCFSETAYLEDGILYRYKGSYDETKHKLIKLREQKEVSTPVTPKKDSTSKQPKEKEVKRDYEQEIQSLEKKINDIKEEMTHMTDVEELMTAQEESDRLEKELEELYEMWLIEE</sequence>
<dbReference type="AlphaFoldDB" id="A0A0A2TCV6"/>
<dbReference type="CDD" id="cd03221">
    <property type="entry name" value="ABCF_EF-3"/>
    <property type="match status" value="2"/>
</dbReference>
<evidence type="ECO:0000256" key="1">
    <source>
        <dbReference type="ARBA" id="ARBA00022741"/>
    </source>
</evidence>
<organism evidence="6 7">
    <name type="scientific">Pontibacillus yanchengensis Y32</name>
    <dbReference type="NCBI Taxonomy" id="1385514"/>
    <lineage>
        <taxon>Bacteria</taxon>
        <taxon>Bacillati</taxon>
        <taxon>Bacillota</taxon>
        <taxon>Bacilli</taxon>
        <taxon>Bacillales</taxon>
        <taxon>Bacillaceae</taxon>
        <taxon>Pontibacillus</taxon>
    </lineage>
</organism>
<dbReference type="InterPro" id="IPR003593">
    <property type="entry name" value="AAA+_ATPase"/>
</dbReference>
<reference evidence="6" key="2">
    <citation type="journal article" date="2015" name="Stand. Genomic Sci.">
        <title>High quality draft genome sequence of the moderately halophilic bacterium Pontibacillus yanchengensis Y32(T) and comparison among Pontibacillus genomes.</title>
        <authorList>
            <person name="Huang J."/>
            <person name="Qiao Z.X."/>
            <person name="Tang J.W."/>
            <person name="Wang G."/>
        </authorList>
    </citation>
    <scope>NUCLEOTIDE SEQUENCE [LARGE SCALE GENOMIC DNA]</scope>
    <source>
        <strain evidence="6">Y32</strain>
    </source>
</reference>
<keyword evidence="3" id="KW-0175">Coiled coil</keyword>
<dbReference type="InterPro" id="IPR003439">
    <property type="entry name" value="ABC_transporter-like_ATP-bd"/>
</dbReference>
<proteinExistence type="predicted"/>
<dbReference type="eggNOG" id="COG0488">
    <property type="taxonomic scope" value="Bacteria"/>
</dbReference>
<dbReference type="NCBIfam" id="NF000355">
    <property type="entry name" value="ribo_prot_ABC_F"/>
    <property type="match status" value="1"/>
</dbReference>
<evidence type="ECO:0000256" key="2">
    <source>
        <dbReference type="ARBA" id="ARBA00022840"/>
    </source>
</evidence>
<evidence type="ECO:0000313" key="7">
    <source>
        <dbReference type="Proteomes" id="UP000030147"/>
    </source>
</evidence>
<evidence type="ECO:0000256" key="4">
    <source>
        <dbReference type="SAM" id="MobiDB-lite"/>
    </source>
</evidence>
<keyword evidence="7" id="KW-1185">Reference proteome</keyword>
<gene>
    <name evidence="6" type="ORF">N782_15910</name>
</gene>
<dbReference type="EMBL" id="AVBF01000044">
    <property type="protein sequence ID" value="KGP71901.1"/>
    <property type="molecule type" value="Genomic_DNA"/>
</dbReference>
<dbReference type="Gene3D" id="3.40.50.300">
    <property type="entry name" value="P-loop containing nucleotide triphosphate hydrolases"/>
    <property type="match status" value="2"/>
</dbReference>
<dbReference type="Pfam" id="PF12848">
    <property type="entry name" value="ABC_tran_Xtn"/>
    <property type="match status" value="1"/>
</dbReference>
<reference evidence="6" key="1">
    <citation type="submission" date="2013-08" db="EMBL/GenBank/DDBJ databases">
        <title>Genome of Pontibacillus yanchengensis.</title>
        <authorList>
            <person name="Wang Q."/>
            <person name="Wang G."/>
        </authorList>
    </citation>
    <scope>NUCLEOTIDE SEQUENCE</scope>
    <source>
        <strain evidence="6">Y32</strain>
    </source>
</reference>